<evidence type="ECO:0000313" key="15">
    <source>
        <dbReference type="Proteomes" id="UP000243797"/>
    </source>
</evidence>
<dbReference type="GO" id="GO:0005506">
    <property type="term" value="F:iron ion binding"/>
    <property type="evidence" value="ECO:0007669"/>
    <property type="project" value="InterPro"/>
</dbReference>
<dbReference type="AlphaFoldDB" id="A0A2K1QRN9"/>
<evidence type="ECO:0000256" key="1">
    <source>
        <dbReference type="ARBA" id="ARBA00001971"/>
    </source>
</evidence>
<comment type="similarity">
    <text evidence="3 13">Belongs to the cytochrome P450 family.</text>
</comment>
<dbReference type="InterPro" id="IPR050121">
    <property type="entry name" value="Cytochrome_P450_monoxygenase"/>
</dbReference>
<dbReference type="FunFam" id="1.10.630.10:FF:000047">
    <property type="entry name" value="Cytochrome P450 monooxygenase"/>
    <property type="match status" value="1"/>
</dbReference>
<evidence type="ECO:0000256" key="3">
    <source>
        <dbReference type="ARBA" id="ARBA00010617"/>
    </source>
</evidence>
<dbReference type="Proteomes" id="UP000243797">
    <property type="component" value="Unassembled WGS sequence"/>
</dbReference>
<dbReference type="InterPro" id="IPR002401">
    <property type="entry name" value="Cyt_P450_E_grp-I"/>
</dbReference>
<dbReference type="Pfam" id="PF00067">
    <property type="entry name" value="p450"/>
    <property type="match status" value="1"/>
</dbReference>
<evidence type="ECO:0000256" key="2">
    <source>
        <dbReference type="ARBA" id="ARBA00004167"/>
    </source>
</evidence>
<name>A0A2K1QRN9_9PEZI</name>
<dbReference type="PROSITE" id="PS00086">
    <property type="entry name" value="CYTOCHROME_P450"/>
    <property type="match status" value="1"/>
</dbReference>
<keyword evidence="4 12" id="KW-0349">Heme</keyword>
<evidence type="ECO:0000256" key="6">
    <source>
        <dbReference type="ARBA" id="ARBA00022723"/>
    </source>
</evidence>
<dbReference type="PRINTS" id="PR00385">
    <property type="entry name" value="P450"/>
</dbReference>
<comment type="subcellular location">
    <subcellularLocation>
        <location evidence="2">Membrane</location>
        <topology evidence="2">Single-pass membrane protein</topology>
    </subcellularLocation>
</comment>
<dbReference type="OrthoDB" id="1470350at2759"/>
<keyword evidence="7" id="KW-1133">Transmembrane helix</keyword>
<dbReference type="InterPro" id="IPR001128">
    <property type="entry name" value="Cyt_P450"/>
</dbReference>
<dbReference type="GO" id="GO:0009403">
    <property type="term" value="P:toxin biosynthetic process"/>
    <property type="evidence" value="ECO:0007669"/>
    <property type="project" value="UniProtKB-ARBA"/>
</dbReference>
<evidence type="ECO:0000256" key="10">
    <source>
        <dbReference type="ARBA" id="ARBA00023033"/>
    </source>
</evidence>
<feature type="binding site" description="axial binding residue" evidence="12">
    <location>
        <position position="423"/>
    </location>
    <ligand>
        <name>heme</name>
        <dbReference type="ChEBI" id="CHEBI:30413"/>
    </ligand>
    <ligandPart>
        <name>Fe</name>
        <dbReference type="ChEBI" id="CHEBI:18248"/>
    </ligandPart>
</feature>
<evidence type="ECO:0000256" key="13">
    <source>
        <dbReference type="RuleBase" id="RU000461"/>
    </source>
</evidence>
<keyword evidence="10 13" id="KW-0503">Monooxygenase</keyword>
<protein>
    <submittedName>
        <fullName evidence="14">Isotrichodermin C-15 hydroxylase</fullName>
    </submittedName>
</protein>
<evidence type="ECO:0000256" key="7">
    <source>
        <dbReference type="ARBA" id="ARBA00022989"/>
    </source>
</evidence>
<dbReference type="CDD" id="cd11058">
    <property type="entry name" value="CYP60B-like"/>
    <property type="match status" value="1"/>
</dbReference>
<dbReference type="InterPro" id="IPR036396">
    <property type="entry name" value="Cyt_P450_sf"/>
</dbReference>
<comment type="caution">
    <text evidence="14">The sequence shown here is derived from an EMBL/GenBank/DDBJ whole genome shotgun (WGS) entry which is preliminary data.</text>
</comment>
<sequence>MGLVVLPPVMYLVVYAIYNLFINPLKTYPGPTFNAISRIPYALMLARGNSSRDIMAMHDKYGDVVRVAPDELAFADPRAWKDIFSQRNGDIEKHNTDLTKLFDAPNIIDGNREDHRRFRRVLSQGFSAQAMLDQQPSIVKYVDLLISRLTELCPRGPVDMVAWYNFTTFDIIGDLTCGEPFGCLQSGVYHPWIATIFSSIKVGTMVDAISYFPWIKALLMSMVPKSALKKRDEIKTYTQLTVQKRLALGPTRPDFMQGIIQRKGETALTVPEIESNAMILISAGSETIATALSGATYHVLSNPEVYIKVRDEVRKTFSSSDEIDLHSTAKLTYTAAVIEETLRIYPPVPTSALRKIGPTGHSICGEHVPPNTKVGLWQYAIYHNPRFFKHPKRFAPERWLGDPEYTDDVKEHLNPFHLGPRDCIGKNLAYAEMRLIFAKLIYNFDMELDPVSKDWADQKMYLFWEKGELKVRLTPAPR</sequence>
<reference evidence="14 15" key="1">
    <citation type="submission" date="2017-06" db="EMBL/GenBank/DDBJ databases">
        <title>Draft genome sequence of a variant of Elsinoe murrayae.</title>
        <authorList>
            <person name="Cheng Q."/>
        </authorList>
    </citation>
    <scope>NUCLEOTIDE SEQUENCE [LARGE SCALE GENOMIC DNA]</scope>
    <source>
        <strain evidence="14 15">CQ-2017a</strain>
    </source>
</reference>
<keyword evidence="5" id="KW-0812">Transmembrane</keyword>
<proteinExistence type="inferred from homology"/>
<evidence type="ECO:0000256" key="4">
    <source>
        <dbReference type="ARBA" id="ARBA00022617"/>
    </source>
</evidence>
<dbReference type="EMBL" id="NKHZ01000049">
    <property type="protein sequence ID" value="PNS17744.1"/>
    <property type="molecule type" value="Genomic_DNA"/>
</dbReference>
<evidence type="ECO:0000256" key="11">
    <source>
        <dbReference type="ARBA" id="ARBA00023136"/>
    </source>
</evidence>
<keyword evidence="9 12" id="KW-0408">Iron</keyword>
<evidence type="ECO:0000313" key="14">
    <source>
        <dbReference type="EMBL" id="PNS17744.1"/>
    </source>
</evidence>
<dbReference type="InterPro" id="IPR017972">
    <property type="entry name" value="Cyt_P450_CS"/>
</dbReference>
<evidence type="ECO:0000256" key="8">
    <source>
        <dbReference type="ARBA" id="ARBA00023002"/>
    </source>
</evidence>
<keyword evidence="11" id="KW-0472">Membrane</keyword>
<accession>A0A2K1QRN9</accession>
<dbReference type="GO" id="GO:0016020">
    <property type="term" value="C:membrane"/>
    <property type="evidence" value="ECO:0007669"/>
    <property type="project" value="UniProtKB-SubCell"/>
</dbReference>
<dbReference type="PANTHER" id="PTHR24305">
    <property type="entry name" value="CYTOCHROME P450"/>
    <property type="match status" value="1"/>
</dbReference>
<evidence type="ECO:0000256" key="12">
    <source>
        <dbReference type="PIRSR" id="PIRSR602401-1"/>
    </source>
</evidence>
<gene>
    <name evidence="14" type="ORF">CAC42_3139</name>
</gene>
<keyword evidence="15" id="KW-1185">Reference proteome</keyword>
<dbReference type="GO" id="GO:0004497">
    <property type="term" value="F:monooxygenase activity"/>
    <property type="evidence" value="ECO:0007669"/>
    <property type="project" value="UniProtKB-KW"/>
</dbReference>
<dbReference type="SUPFAM" id="SSF48264">
    <property type="entry name" value="Cytochrome P450"/>
    <property type="match status" value="1"/>
</dbReference>
<dbReference type="GO" id="GO:0016705">
    <property type="term" value="F:oxidoreductase activity, acting on paired donors, with incorporation or reduction of molecular oxygen"/>
    <property type="evidence" value="ECO:0007669"/>
    <property type="project" value="InterPro"/>
</dbReference>
<evidence type="ECO:0000256" key="5">
    <source>
        <dbReference type="ARBA" id="ARBA00022692"/>
    </source>
</evidence>
<dbReference type="GO" id="GO:0020037">
    <property type="term" value="F:heme binding"/>
    <property type="evidence" value="ECO:0007669"/>
    <property type="project" value="InterPro"/>
</dbReference>
<evidence type="ECO:0000256" key="9">
    <source>
        <dbReference type="ARBA" id="ARBA00023004"/>
    </source>
</evidence>
<dbReference type="PRINTS" id="PR00463">
    <property type="entry name" value="EP450I"/>
</dbReference>
<organism evidence="14 15">
    <name type="scientific">Sphaceloma murrayae</name>
    <dbReference type="NCBI Taxonomy" id="2082308"/>
    <lineage>
        <taxon>Eukaryota</taxon>
        <taxon>Fungi</taxon>
        <taxon>Dikarya</taxon>
        <taxon>Ascomycota</taxon>
        <taxon>Pezizomycotina</taxon>
        <taxon>Dothideomycetes</taxon>
        <taxon>Dothideomycetidae</taxon>
        <taxon>Myriangiales</taxon>
        <taxon>Elsinoaceae</taxon>
        <taxon>Sphaceloma</taxon>
    </lineage>
</organism>
<dbReference type="STRING" id="2082308.A0A2K1QRN9"/>
<dbReference type="InParanoid" id="A0A2K1QRN9"/>
<dbReference type="Gene3D" id="1.10.630.10">
    <property type="entry name" value="Cytochrome P450"/>
    <property type="match status" value="1"/>
</dbReference>
<keyword evidence="8 13" id="KW-0560">Oxidoreductase</keyword>
<keyword evidence="6 12" id="KW-0479">Metal-binding</keyword>
<comment type="cofactor">
    <cofactor evidence="1 12">
        <name>heme</name>
        <dbReference type="ChEBI" id="CHEBI:30413"/>
    </cofactor>
</comment>
<dbReference type="PANTHER" id="PTHR24305:SF210">
    <property type="entry name" value="CYTOCHROME P450 MONOOXYGENASE ASQL-RELATED"/>
    <property type="match status" value="1"/>
</dbReference>